<evidence type="ECO:0000256" key="5">
    <source>
        <dbReference type="ARBA" id="ARBA00022833"/>
    </source>
</evidence>
<dbReference type="InterPro" id="IPR002181">
    <property type="entry name" value="Fibrinogen_a/b/g_C_dom"/>
</dbReference>
<evidence type="ECO:0000256" key="4">
    <source>
        <dbReference type="ARBA" id="ARBA00022801"/>
    </source>
</evidence>
<dbReference type="GO" id="GO:0004222">
    <property type="term" value="F:metalloendopeptidase activity"/>
    <property type="evidence" value="ECO:0007669"/>
    <property type="project" value="UniProtKB-UniRule"/>
</dbReference>
<name>A0A914UTV4_9BILA</name>
<evidence type="ECO:0000256" key="2">
    <source>
        <dbReference type="ARBA" id="ARBA00022670"/>
    </source>
</evidence>
<feature type="chain" id="PRO_5038156852" description="Metalloendopeptidase" evidence="11">
    <location>
        <begin position="29"/>
        <end position="931"/>
    </location>
</feature>
<evidence type="ECO:0000256" key="6">
    <source>
        <dbReference type="ARBA" id="ARBA00023049"/>
    </source>
</evidence>
<dbReference type="InterPro" id="IPR001506">
    <property type="entry name" value="Peptidase_M12A"/>
</dbReference>
<evidence type="ECO:0000259" key="14">
    <source>
        <dbReference type="PROSITE" id="PS51864"/>
    </source>
</evidence>
<evidence type="ECO:0000256" key="8">
    <source>
        <dbReference type="ARBA" id="ARBA00023180"/>
    </source>
</evidence>
<dbReference type="PANTHER" id="PTHR10127:SF780">
    <property type="entry name" value="METALLOENDOPEPTIDASE"/>
    <property type="match status" value="1"/>
</dbReference>
<dbReference type="PROSITE" id="PS01186">
    <property type="entry name" value="EGF_2"/>
    <property type="match status" value="1"/>
</dbReference>
<dbReference type="AlphaFoldDB" id="A0A914UTV4"/>
<dbReference type="NCBIfam" id="NF040941">
    <property type="entry name" value="GGGWT_bact"/>
    <property type="match status" value="1"/>
</dbReference>
<dbReference type="SMART" id="SM00042">
    <property type="entry name" value="CUB"/>
    <property type="match status" value="1"/>
</dbReference>
<feature type="domain" description="CUB" evidence="12">
    <location>
        <begin position="416"/>
        <end position="535"/>
    </location>
</feature>
<keyword evidence="1" id="KW-0245">EGF-like domain</keyword>
<dbReference type="SMART" id="SM00186">
    <property type="entry name" value="FBG"/>
    <property type="match status" value="1"/>
</dbReference>
<dbReference type="FunFam" id="3.40.390.10:FF:000028">
    <property type="entry name" value="Zinc metalloproteinase"/>
    <property type="match status" value="1"/>
</dbReference>
<protein>
    <recommendedName>
        <fullName evidence="11">Metalloendopeptidase</fullName>
        <ecNumber evidence="11">3.4.24.-</ecNumber>
    </recommendedName>
</protein>
<dbReference type="SMART" id="SM00235">
    <property type="entry name" value="ZnMc"/>
    <property type="match status" value="1"/>
</dbReference>
<keyword evidence="2 10" id="KW-0645">Protease</keyword>
<keyword evidence="7" id="KW-1015">Disulfide bond</keyword>
<dbReference type="Pfam" id="PF00147">
    <property type="entry name" value="Fibrinogen_C"/>
    <property type="match status" value="1"/>
</dbReference>
<dbReference type="PRINTS" id="PR00480">
    <property type="entry name" value="ASTACIN"/>
</dbReference>
<evidence type="ECO:0000313" key="16">
    <source>
        <dbReference type="WBParaSite" id="PSAMB.scaffold1258size33735.g11991.t1"/>
    </source>
</evidence>
<comment type="cofactor">
    <cofactor evidence="10 11">
        <name>Zn(2+)</name>
        <dbReference type="ChEBI" id="CHEBI:29105"/>
    </cofactor>
    <text evidence="10 11">Binds 1 zinc ion per subunit.</text>
</comment>
<dbReference type="InterPro" id="IPR000742">
    <property type="entry name" value="EGF"/>
</dbReference>
<dbReference type="GO" id="GO:0006508">
    <property type="term" value="P:proteolysis"/>
    <property type="evidence" value="ECO:0007669"/>
    <property type="project" value="UniProtKB-KW"/>
</dbReference>
<keyword evidence="4 10" id="KW-0378">Hydrolase</keyword>
<dbReference type="SUPFAM" id="SSF56496">
    <property type="entry name" value="Fibrinogen C-terminal domain-like"/>
    <property type="match status" value="1"/>
</dbReference>
<dbReference type="PROSITE" id="PS01180">
    <property type="entry name" value="CUB"/>
    <property type="match status" value="1"/>
</dbReference>
<dbReference type="PROSITE" id="PS51406">
    <property type="entry name" value="FIBRINOGEN_C_2"/>
    <property type="match status" value="1"/>
</dbReference>
<sequence>MIELSNTTMRLLFLTFSVVLLTAVLIRAIPVFADDEDDDEVDFGSGSEDKDVGKMKTNPQLELMREKLKKLKIANADRARIVMDAPGQAIPRRSTYRNITRSVFPSVEKINERFADYLYQSDILLTLEQVDDLLSQNALIDSEDDEDSDSTFSEAISDKTRPHRRIKRKVITNPLRLWSTKEPISYYISADLTAAKKQVIASAVNFWQNHTCLTFRKVETLEGSTDVIRFFNGPGCFSNVGRVGGIQKLSVGDGCEHVGFGIVSHEIGHALGFGHEQSRFDRDSFVDVLMVNIQPEERGNFDKQTANSIKTYDIPYEYGSIMHYEANSFAINEYVDVLVATNQLFQQTMGQRTAPSFFDVYQANRHYKCLDICSAAITTCQNGGYPNPKNCNKCICPVGFGGDLCSDPQRTQGDNCGQRLTATEDWQLLEASVGENLPAESNSAVWEPIVCSWHITAPKDKTVDVRVIENRAECRFGCDYNALQIKTNTSFNITGMRVCCPNDNRDYIYQSEGNLMPIIAEAYYRFSFKLQYRISIYRNFDVSAPPTDCRELLQNNRSLPSGVYTLSPPGIPSFNAYCDMETDGGGWTVFQRRINDDISFNDKSWSNYKTGFNNGLDKNLWLGNDIIHVLSTKDSNVELRIDLWHNRKPGSSNSNGHWWEKYSKFFIESEANSYALHLSSSYAGDATTLSNAGIYNSNGLKFSTFNTINGADPDCFSRWKYGAWWMGEYCAFAGLNGKYNPTPEENGISWYTGTFWIIPVQSRMMLRSLGNANVPQPSSGGCLWLGEAPFCSRDCPDDYDFIREHNGRCSDSWFAGVCIPDTGFGKSCSTILGPKFKKRFCCKSDSKDCTWGGRWVDANNAQIMKCDYSMEGRCGRFTCSADHRNLFDTSLISGANCDQLQMWGNSGKMTCGYIVWVDSVGERRNRWYKTK</sequence>
<dbReference type="EC" id="3.4.24.-" evidence="11"/>
<evidence type="ECO:0000313" key="15">
    <source>
        <dbReference type="Proteomes" id="UP000887566"/>
    </source>
</evidence>
<feature type="binding site" evidence="10">
    <location>
        <position position="265"/>
    </location>
    <ligand>
        <name>Zn(2+)</name>
        <dbReference type="ChEBI" id="CHEBI:29105"/>
        <note>catalytic</note>
    </ligand>
</feature>
<dbReference type="PANTHER" id="PTHR10127">
    <property type="entry name" value="DISCOIDIN, CUB, EGF, LAMININ , AND ZINC METALLOPROTEASE DOMAIN CONTAINING"/>
    <property type="match status" value="1"/>
</dbReference>
<feature type="domain" description="Fibrinogen C-terminal" evidence="13">
    <location>
        <begin position="540"/>
        <end position="770"/>
    </location>
</feature>
<dbReference type="SUPFAM" id="SSF55486">
    <property type="entry name" value="Metalloproteases ('zincins'), catalytic domain"/>
    <property type="match status" value="1"/>
</dbReference>
<feature type="signal peptide" evidence="11">
    <location>
        <begin position="1"/>
        <end position="28"/>
    </location>
</feature>
<evidence type="ECO:0000256" key="9">
    <source>
        <dbReference type="PROSITE-ProRule" id="PRU00059"/>
    </source>
</evidence>
<keyword evidence="5 10" id="KW-0862">Zinc</keyword>
<feature type="active site" evidence="10">
    <location>
        <position position="266"/>
    </location>
</feature>
<dbReference type="GO" id="GO:0008270">
    <property type="term" value="F:zinc ion binding"/>
    <property type="evidence" value="ECO:0007669"/>
    <property type="project" value="UniProtKB-UniRule"/>
</dbReference>
<accession>A0A914UTV4</accession>
<feature type="binding site" evidence="10">
    <location>
        <position position="275"/>
    </location>
    <ligand>
        <name>Zn(2+)</name>
        <dbReference type="ChEBI" id="CHEBI:29105"/>
        <note>catalytic</note>
    </ligand>
</feature>
<organism evidence="15 16">
    <name type="scientific">Plectus sambesii</name>
    <dbReference type="NCBI Taxonomy" id="2011161"/>
    <lineage>
        <taxon>Eukaryota</taxon>
        <taxon>Metazoa</taxon>
        <taxon>Ecdysozoa</taxon>
        <taxon>Nematoda</taxon>
        <taxon>Chromadorea</taxon>
        <taxon>Plectida</taxon>
        <taxon>Plectina</taxon>
        <taxon>Plectoidea</taxon>
        <taxon>Plectidae</taxon>
        <taxon>Plectus</taxon>
    </lineage>
</organism>
<keyword evidence="3 10" id="KW-0479">Metal-binding</keyword>
<feature type="binding site" evidence="10">
    <location>
        <position position="269"/>
    </location>
    <ligand>
        <name>Zn(2+)</name>
        <dbReference type="ChEBI" id="CHEBI:29105"/>
        <note>catalytic</note>
    </ligand>
</feature>
<keyword evidence="15" id="KW-1185">Reference proteome</keyword>
<keyword evidence="8" id="KW-0325">Glycoprotein</keyword>
<dbReference type="PROSITE" id="PS00022">
    <property type="entry name" value="EGF_1"/>
    <property type="match status" value="1"/>
</dbReference>
<evidence type="ECO:0000259" key="13">
    <source>
        <dbReference type="PROSITE" id="PS51406"/>
    </source>
</evidence>
<dbReference type="Pfam" id="PF01400">
    <property type="entry name" value="Astacin"/>
    <property type="match status" value="1"/>
</dbReference>
<evidence type="ECO:0000256" key="10">
    <source>
        <dbReference type="PROSITE-ProRule" id="PRU01211"/>
    </source>
</evidence>
<dbReference type="InterPro" id="IPR035914">
    <property type="entry name" value="Sperma_CUB_dom_sf"/>
</dbReference>
<dbReference type="SUPFAM" id="SSF49854">
    <property type="entry name" value="Spermadhesin, CUB domain"/>
    <property type="match status" value="1"/>
</dbReference>
<evidence type="ECO:0000256" key="11">
    <source>
        <dbReference type="RuleBase" id="RU361183"/>
    </source>
</evidence>
<dbReference type="PROSITE" id="PS51864">
    <property type="entry name" value="ASTACIN"/>
    <property type="match status" value="1"/>
</dbReference>
<feature type="domain" description="Peptidase M12A" evidence="14">
    <location>
        <begin position="169"/>
        <end position="374"/>
    </location>
</feature>
<dbReference type="InterPro" id="IPR000859">
    <property type="entry name" value="CUB_dom"/>
</dbReference>
<dbReference type="InterPro" id="IPR006026">
    <property type="entry name" value="Peptidase_Metallo"/>
</dbReference>
<dbReference type="InterPro" id="IPR024079">
    <property type="entry name" value="MetalloPept_cat_dom_sf"/>
</dbReference>
<dbReference type="Proteomes" id="UP000887566">
    <property type="component" value="Unplaced"/>
</dbReference>
<reference evidence="16" key="1">
    <citation type="submission" date="2022-11" db="UniProtKB">
        <authorList>
            <consortium name="WormBaseParasite"/>
        </authorList>
    </citation>
    <scope>IDENTIFICATION</scope>
</reference>
<dbReference type="WBParaSite" id="PSAMB.scaffold1258size33735.g11991.t1">
    <property type="protein sequence ID" value="PSAMB.scaffold1258size33735.g11991.t1"/>
    <property type="gene ID" value="PSAMB.scaffold1258size33735.g11991"/>
</dbReference>
<dbReference type="InterPro" id="IPR014716">
    <property type="entry name" value="Fibrinogen_a/b/g_C_1"/>
</dbReference>
<evidence type="ECO:0000256" key="7">
    <source>
        <dbReference type="ARBA" id="ARBA00023157"/>
    </source>
</evidence>
<proteinExistence type="predicted"/>
<comment type="caution">
    <text evidence="9">Lacks conserved residue(s) required for the propagation of feature annotation.</text>
</comment>
<dbReference type="CDD" id="cd00087">
    <property type="entry name" value="FReD"/>
    <property type="match status" value="1"/>
</dbReference>
<evidence type="ECO:0000256" key="3">
    <source>
        <dbReference type="ARBA" id="ARBA00022723"/>
    </source>
</evidence>
<evidence type="ECO:0000259" key="12">
    <source>
        <dbReference type="PROSITE" id="PS01180"/>
    </source>
</evidence>
<dbReference type="Gene3D" id="3.40.390.10">
    <property type="entry name" value="Collagenase (Catalytic Domain)"/>
    <property type="match status" value="1"/>
</dbReference>
<evidence type="ECO:0000256" key="1">
    <source>
        <dbReference type="ARBA" id="ARBA00022536"/>
    </source>
</evidence>
<dbReference type="GO" id="GO:0018996">
    <property type="term" value="P:molting cycle, collagen and cuticulin-based cuticle"/>
    <property type="evidence" value="ECO:0007669"/>
    <property type="project" value="UniProtKB-ARBA"/>
</dbReference>
<keyword evidence="6 10" id="KW-0482">Metalloprotease</keyword>
<dbReference type="CDD" id="cd04280">
    <property type="entry name" value="ZnMc_astacin_like"/>
    <property type="match status" value="1"/>
</dbReference>
<dbReference type="Gene3D" id="3.90.215.10">
    <property type="entry name" value="Gamma Fibrinogen, chain A, domain 1"/>
    <property type="match status" value="1"/>
</dbReference>
<dbReference type="InterPro" id="IPR034035">
    <property type="entry name" value="Astacin-like_dom"/>
</dbReference>
<keyword evidence="11" id="KW-0732">Signal</keyword>
<dbReference type="InterPro" id="IPR036056">
    <property type="entry name" value="Fibrinogen-like_C"/>
</dbReference>